<keyword evidence="1" id="KW-0472">Membrane</keyword>
<dbReference type="EMBL" id="AP012050">
    <property type="protein sequence ID" value="BAM46531.1"/>
    <property type="molecule type" value="Genomic_DNA"/>
</dbReference>
<dbReference type="OrthoDB" id="9945521at2"/>
<name>K0J230_AMPXN</name>
<dbReference type="RefSeq" id="WP_015009137.1">
    <property type="nucleotide sequence ID" value="NC_018704.1"/>
</dbReference>
<gene>
    <name evidence="2" type="ordered locus">AXY_03990</name>
</gene>
<keyword evidence="1" id="KW-1133">Transmembrane helix</keyword>
<keyword evidence="1" id="KW-0812">Transmembrane</keyword>
<feature type="transmembrane region" description="Helical" evidence="1">
    <location>
        <begin position="32"/>
        <end position="56"/>
    </location>
</feature>
<protein>
    <submittedName>
        <fullName evidence="2">Uncharacterized protein</fullName>
    </submittedName>
</protein>
<keyword evidence="3" id="KW-1185">Reference proteome</keyword>
<feature type="transmembrane region" description="Helical" evidence="1">
    <location>
        <begin position="63"/>
        <end position="81"/>
    </location>
</feature>
<dbReference type="KEGG" id="axl:AXY_03990"/>
<evidence type="ECO:0000256" key="1">
    <source>
        <dbReference type="SAM" id="Phobius"/>
    </source>
</evidence>
<accession>K0J230</accession>
<evidence type="ECO:0000313" key="3">
    <source>
        <dbReference type="Proteomes" id="UP000006294"/>
    </source>
</evidence>
<feature type="transmembrane region" description="Helical" evidence="1">
    <location>
        <begin position="87"/>
        <end position="106"/>
    </location>
</feature>
<evidence type="ECO:0000313" key="2">
    <source>
        <dbReference type="EMBL" id="BAM46531.1"/>
    </source>
</evidence>
<dbReference type="HOGENOM" id="CLU_2115856_0_0_9"/>
<feature type="transmembrane region" description="Helical" evidence="1">
    <location>
        <begin position="7"/>
        <end position="26"/>
    </location>
</feature>
<sequence length="114" mass="13277">MDFVKKYWVPVVLYLVAFFILPPIMIRQIDDGFGLVIINLIFINSITVFFSTCYVTYKFGLDWLHLIMMALLFLISCFVVWNSSAIGYLILYTIVYGLALLIGYFFRKIIPSHT</sequence>
<dbReference type="Proteomes" id="UP000006294">
    <property type="component" value="Chromosome"/>
</dbReference>
<organism evidence="2 3">
    <name type="scientific">Amphibacillus xylanus (strain ATCC 51415 / DSM 6626 / JCM 7361 / LMG 17667 / NBRC 15112 / Ep01)</name>
    <dbReference type="NCBI Taxonomy" id="698758"/>
    <lineage>
        <taxon>Bacteria</taxon>
        <taxon>Bacillati</taxon>
        <taxon>Bacillota</taxon>
        <taxon>Bacilli</taxon>
        <taxon>Bacillales</taxon>
        <taxon>Bacillaceae</taxon>
        <taxon>Amphibacillus</taxon>
    </lineage>
</organism>
<reference evidence="2 3" key="1">
    <citation type="submission" date="2011-01" db="EMBL/GenBank/DDBJ databases">
        <title>Whole genome sequence of Amphibacillus xylinus NBRC 15112.</title>
        <authorList>
            <person name="Nakazawa H."/>
            <person name="Katano Y."/>
            <person name="Nakamura S."/>
            <person name="Sasagawa M."/>
            <person name="Fukada J."/>
            <person name="Arai T."/>
            <person name="Sasakura N."/>
            <person name="Mochizuki D."/>
            <person name="Hosoyama A."/>
            <person name="Harada K."/>
            <person name="Horikawa H."/>
            <person name="Kato Y."/>
            <person name="Harada T."/>
            <person name="Sasaki K."/>
            <person name="Sekiguchi M."/>
            <person name="Hodoyama M."/>
            <person name="Nishiko R."/>
            <person name="Narita H."/>
            <person name="Hanamaki A."/>
            <person name="Hata C."/>
            <person name="Konno Y."/>
            <person name="Niimura Y."/>
            <person name="Yamazaki S."/>
            <person name="Fujita N."/>
        </authorList>
    </citation>
    <scope>NUCLEOTIDE SEQUENCE [LARGE SCALE GENOMIC DNA]</scope>
    <source>
        <strain evidence="3">ATCC 51415 / DSM 6626 / JCM 7361 / LMG 17667 / NBRC 15112 / Ep01</strain>
    </source>
</reference>
<dbReference type="AlphaFoldDB" id="K0J230"/>
<dbReference type="STRING" id="698758.AXY_03990"/>
<proteinExistence type="predicted"/>